<proteinExistence type="predicted"/>
<sequence>MQASGKFVASMTPSMPMARLPAADVWALAPLFCTTDAGNSPRPVPRRFVPRLAEGFDEDAGDGLHEFDRSPLRHAPAVALVLAAISSFVILAFLVMSG</sequence>
<keyword evidence="3" id="KW-1185">Reference proteome</keyword>
<accession>A0A1M4YMZ2</accession>
<gene>
    <name evidence="2" type="ORF">SAMN02745157_1568</name>
</gene>
<organism evidence="2 3">
    <name type="scientific">Kaistia soli DSM 19436</name>
    <dbReference type="NCBI Taxonomy" id="1122133"/>
    <lineage>
        <taxon>Bacteria</taxon>
        <taxon>Pseudomonadati</taxon>
        <taxon>Pseudomonadota</taxon>
        <taxon>Alphaproteobacteria</taxon>
        <taxon>Hyphomicrobiales</taxon>
        <taxon>Kaistiaceae</taxon>
        <taxon>Kaistia</taxon>
    </lineage>
</organism>
<keyword evidence="1" id="KW-0472">Membrane</keyword>
<evidence type="ECO:0000313" key="3">
    <source>
        <dbReference type="Proteomes" id="UP000184485"/>
    </source>
</evidence>
<protein>
    <submittedName>
        <fullName evidence="2">Uncharacterized protein</fullName>
    </submittedName>
</protein>
<dbReference type="EMBL" id="FQUP01000001">
    <property type="protein sequence ID" value="SHF07111.1"/>
    <property type="molecule type" value="Genomic_DNA"/>
</dbReference>
<evidence type="ECO:0000256" key="1">
    <source>
        <dbReference type="SAM" id="Phobius"/>
    </source>
</evidence>
<name>A0A1M4YMZ2_9HYPH</name>
<feature type="transmembrane region" description="Helical" evidence="1">
    <location>
        <begin position="77"/>
        <end position="96"/>
    </location>
</feature>
<evidence type="ECO:0000313" key="2">
    <source>
        <dbReference type="EMBL" id="SHF07111.1"/>
    </source>
</evidence>
<dbReference type="Proteomes" id="UP000184485">
    <property type="component" value="Unassembled WGS sequence"/>
</dbReference>
<keyword evidence="1" id="KW-0812">Transmembrane</keyword>
<keyword evidence="1" id="KW-1133">Transmembrane helix</keyword>
<reference evidence="2 3" key="1">
    <citation type="submission" date="2016-11" db="EMBL/GenBank/DDBJ databases">
        <authorList>
            <person name="Jaros S."/>
            <person name="Januszkiewicz K."/>
            <person name="Wedrychowicz H."/>
        </authorList>
    </citation>
    <scope>NUCLEOTIDE SEQUENCE [LARGE SCALE GENOMIC DNA]</scope>
    <source>
        <strain evidence="2 3">DSM 19436</strain>
    </source>
</reference>
<dbReference type="AlphaFoldDB" id="A0A1M4YMZ2"/>